<dbReference type="AlphaFoldDB" id="A0A1M5AD49"/>
<evidence type="ECO:0000256" key="2">
    <source>
        <dbReference type="SAM" id="SignalP"/>
    </source>
</evidence>
<evidence type="ECO:0000313" key="4">
    <source>
        <dbReference type="Proteomes" id="UP000184041"/>
    </source>
</evidence>
<protein>
    <submittedName>
        <fullName evidence="3">Uncharacterized protein</fullName>
    </submittedName>
</protein>
<organism evidence="3 4">
    <name type="scientific">Fodinibius roseus</name>
    <dbReference type="NCBI Taxonomy" id="1194090"/>
    <lineage>
        <taxon>Bacteria</taxon>
        <taxon>Pseudomonadati</taxon>
        <taxon>Balneolota</taxon>
        <taxon>Balneolia</taxon>
        <taxon>Balneolales</taxon>
        <taxon>Balneolaceae</taxon>
        <taxon>Fodinibius</taxon>
    </lineage>
</organism>
<sequence length="85" mass="9434">MTTKNKLKYIFIAVVAVLATIALADALGFFNEKPYTAVSHGSHSHYVPHDRNPDVSIDNFPMEEPGPNEKITPEGQIVPIDQQEE</sequence>
<proteinExistence type="predicted"/>
<evidence type="ECO:0000313" key="3">
    <source>
        <dbReference type="EMBL" id="SHF27966.1"/>
    </source>
</evidence>
<feature type="region of interest" description="Disordered" evidence="1">
    <location>
        <begin position="40"/>
        <end position="85"/>
    </location>
</feature>
<name>A0A1M5AD49_9BACT</name>
<gene>
    <name evidence="3" type="ORF">SAMN05443144_10724</name>
</gene>
<dbReference type="Proteomes" id="UP000184041">
    <property type="component" value="Unassembled WGS sequence"/>
</dbReference>
<accession>A0A1M5AD49</accession>
<feature type="signal peptide" evidence="2">
    <location>
        <begin position="1"/>
        <end position="24"/>
    </location>
</feature>
<dbReference type="OrthoDB" id="1495756at2"/>
<keyword evidence="4" id="KW-1185">Reference proteome</keyword>
<dbReference type="EMBL" id="FQUS01000007">
    <property type="protein sequence ID" value="SHF27966.1"/>
    <property type="molecule type" value="Genomic_DNA"/>
</dbReference>
<reference evidence="3 4" key="1">
    <citation type="submission" date="2016-11" db="EMBL/GenBank/DDBJ databases">
        <authorList>
            <person name="Jaros S."/>
            <person name="Januszkiewicz K."/>
            <person name="Wedrychowicz H."/>
        </authorList>
    </citation>
    <scope>NUCLEOTIDE SEQUENCE [LARGE SCALE GENOMIC DNA]</scope>
    <source>
        <strain evidence="3 4">DSM 21986</strain>
    </source>
</reference>
<evidence type="ECO:0000256" key="1">
    <source>
        <dbReference type="SAM" id="MobiDB-lite"/>
    </source>
</evidence>
<dbReference type="RefSeq" id="WP_073061868.1">
    <property type="nucleotide sequence ID" value="NZ_FQUS01000007.1"/>
</dbReference>
<feature type="chain" id="PRO_5012024983" evidence="2">
    <location>
        <begin position="25"/>
        <end position="85"/>
    </location>
</feature>
<keyword evidence="2" id="KW-0732">Signal</keyword>